<dbReference type="Proteomes" id="UP000828390">
    <property type="component" value="Unassembled WGS sequence"/>
</dbReference>
<protein>
    <submittedName>
        <fullName evidence="1">Uncharacterized protein</fullName>
    </submittedName>
</protein>
<sequence length="55" mass="5786">MPNVASVAQDQSAHSSCKDELCPLKSHAIFIGLISGHYGSQSENTDADASFLGYS</sequence>
<reference evidence="1" key="2">
    <citation type="submission" date="2020-11" db="EMBL/GenBank/DDBJ databases">
        <authorList>
            <person name="McCartney M.A."/>
            <person name="Auch B."/>
            <person name="Kono T."/>
            <person name="Mallez S."/>
            <person name="Becker A."/>
            <person name="Gohl D.M."/>
            <person name="Silverstein K.A.T."/>
            <person name="Koren S."/>
            <person name="Bechman K.B."/>
            <person name="Herman A."/>
            <person name="Abrahante J.E."/>
            <person name="Garbe J."/>
        </authorList>
    </citation>
    <scope>NUCLEOTIDE SEQUENCE</scope>
    <source>
        <strain evidence="1">Duluth1</strain>
        <tissue evidence="1">Whole animal</tissue>
    </source>
</reference>
<evidence type="ECO:0000313" key="2">
    <source>
        <dbReference type="Proteomes" id="UP000828390"/>
    </source>
</evidence>
<accession>A0A9D4JZ49</accession>
<evidence type="ECO:0000313" key="1">
    <source>
        <dbReference type="EMBL" id="KAH3829221.1"/>
    </source>
</evidence>
<dbReference type="EMBL" id="JAIWYP010000005">
    <property type="protein sequence ID" value="KAH3829221.1"/>
    <property type="molecule type" value="Genomic_DNA"/>
</dbReference>
<proteinExistence type="predicted"/>
<name>A0A9D4JZ49_DREPO</name>
<comment type="caution">
    <text evidence="1">The sequence shown here is derived from an EMBL/GenBank/DDBJ whole genome shotgun (WGS) entry which is preliminary data.</text>
</comment>
<reference evidence="1" key="1">
    <citation type="journal article" date="2019" name="bioRxiv">
        <title>The Genome of the Zebra Mussel, Dreissena polymorpha: A Resource for Invasive Species Research.</title>
        <authorList>
            <person name="McCartney M.A."/>
            <person name="Auch B."/>
            <person name="Kono T."/>
            <person name="Mallez S."/>
            <person name="Zhang Y."/>
            <person name="Obille A."/>
            <person name="Becker A."/>
            <person name="Abrahante J.E."/>
            <person name="Garbe J."/>
            <person name="Badalamenti J.P."/>
            <person name="Herman A."/>
            <person name="Mangelson H."/>
            <person name="Liachko I."/>
            <person name="Sullivan S."/>
            <person name="Sone E.D."/>
            <person name="Koren S."/>
            <person name="Silverstein K.A.T."/>
            <person name="Beckman K.B."/>
            <person name="Gohl D.M."/>
        </authorList>
    </citation>
    <scope>NUCLEOTIDE SEQUENCE</scope>
    <source>
        <strain evidence="1">Duluth1</strain>
        <tissue evidence="1">Whole animal</tissue>
    </source>
</reference>
<organism evidence="1 2">
    <name type="scientific">Dreissena polymorpha</name>
    <name type="common">Zebra mussel</name>
    <name type="synonym">Mytilus polymorpha</name>
    <dbReference type="NCBI Taxonomy" id="45954"/>
    <lineage>
        <taxon>Eukaryota</taxon>
        <taxon>Metazoa</taxon>
        <taxon>Spiralia</taxon>
        <taxon>Lophotrochozoa</taxon>
        <taxon>Mollusca</taxon>
        <taxon>Bivalvia</taxon>
        <taxon>Autobranchia</taxon>
        <taxon>Heteroconchia</taxon>
        <taxon>Euheterodonta</taxon>
        <taxon>Imparidentia</taxon>
        <taxon>Neoheterodontei</taxon>
        <taxon>Myida</taxon>
        <taxon>Dreissenoidea</taxon>
        <taxon>Dreissenidae</taxon>
        <taxon>Dreissena</taxon>
    </lineage>
</organism>
<gene>
    <name evidence="1" type="ORF">DPMN_131215</name>
</gene>
<keyword evidence="2" id="KW-1185">Reference proteome</keyword>
<dbReference type="AlphaFoldDB" id="A0A9D4JZ49"/>